<sequence>MKNLEHQTKQAFLFSLAFYIFALLLLLVNPLFSKIVFSLALMISMLWVALVLKEIIFTTAISSLQKLGYILLIIVGNIFGGMVYFWVLRKYIIGSSSSKK</sequence>
<dbReference type="RefSeq" id="WP_353547670.1">
    <property type="nucleotide sequence ID" value="NZ_JAGKSB010000014.1"/>
</dbReference>
<evidence type="ECO:0000313" key="2">
    <source>
        <dbReference type="EMBL" id="MBP3944164.1"/>
    </source>
</evidence>
<keyword evidence="1" id="KW-0812">Transmembrane</keyword>
<proteinExistence type="predicted"/>
<evidence type="ECO:0000256" key="1">
    <source>
        <dbReference type="SAM" id="Phobius"/>
    </source>
</evidence>
<comment type="caution">
    <text evidence="2">The sequence shown here is derived from an EMBL/GenBank/DDBJ whole genome shotgun (WGS) entry which is preliminary data.</text>
</comment>
<evidence type="ECO:0000313" key="3">
    <source>
        <dbReference type="Proteomes" id="UP000679691"/>
    </source>
</evidence>
<dbReference type="EMBL" id="JAGKSB010000014">
    <property type="protein sequence ID" value="MBP3944164.1"/>
    <property type="molecule type" value="Genomic_DNA"/>
</dbReference>
<organism evidence="2 3">
    <name type="scientific">Rhinopithecimicrobium faecis</name>
    <dbReference type="NCBI Taxonomy" id="2820698"/>
    <lineage>
        <taxon>Bacteria</taxon>
        <taxon>Pseudomonadati</taxon>
        <taxon>Bacteroidota</taxon>
        <taxon>Sphingobacteriia</taxon>
        <taxon>Sphingobacteriales</taxon>
        <taxon>Sphingobacteriaceae</taxon>
        <taxon>Rhinopithecimicrobium</taxon>
    </lineage>
</organism>
<keyword evidence="1" id="KW-0472">Membrane</keyword>
<keyword evidence="3" id="KW-1185">Reference proteome</keyword>
<protein>
    <submittedName>
        <fullName evidence="2">Uncharacterized protein</fullName>
    </submittedName>
</protein>
<reference evidence="2" key="1">
    <citation type="submission" date="2021-03" db="EMBL/GenBank/DDBJ databases">
        <authorList>
            <person name="Lu T."/>
            <person name="Wang Q."/>
            <person name="Han X."/>
        </authorList>
    </citation>
    <scope>NUCLEOTIDE SEQUENCE</scope>
    <source>
        <strain evidence="2">WQ 2009</strain>
    </source>
</reference>
<feature type="transmembrane region" description="Helical" evidence="1">
    <location>
        <begin position="35"/>
        <end position="55"/>
    </location>
</feature>
<feature type="transmembrane region" description="Helical" evidence="1">
    <location>
        <begin position="12"/>
        <end position="29"/>
    </location>
</feature>
<gene>
    <name evidence="2" type="ORF">J5U18_11475</name>
</gene>
<dbReference type="Proteomes" id="UP000679691">
    <property type="component" value="Unassembled WGS sequence"/>
</dbReference>
<accession>A0A8T4HBK7</accession>
<dbReference type="AlphaFoldDB" id="A0A8T4HBK7"/>
<keyword evidence="1" id="KW-1133">Transmembrane helix</keyword>
<feature type="transmembrane region" description="Helical" evidence="1">
    <location>
        <begin position="67"/>
        <end position="87"/>
    </location>
</feature>
<name>A0A8T4HBK7_9SPHI</name>